<evidence type="ECO:0000256" key="9">
    <source>
        <dbReference type="SAM" id="MobiDB-lite"/>
    </source>
</evidence>
<feature type="binding site" evidence="7">
    <location>
        <begin position="272"/>
        <end position="273"/>
    </location>
    <ligand>
        <name>GTP</name>
        <dbReference type="ChEBI" id="CHEBI:37565"/>
    </ligand>
</feature>
<evidence type="ECO:0000313" key="11">
    <source>
        <dbReference type="Proteomes" id="UP000008549"/>
    </source>
</evidence>
<dbReference type="Pfam" id="PF00503">
    <property type="entry name" value="G-alpha"/>
    <property type="match status" value="1"/>
</dbReference>
<dbReference type="FunFam" id="1.10.400.10:FF:000025">
    <property type="entry name" value="Guanine nucleotide-binding protein alpha-11 subunit"/>
    <property type="match status" value="1"/>
</dbReference>
<dbReference type="FunCoup" id="A8Y158">
    <property type="interactions" value="4"/>
</dbReference>
<evidence type="ECO:0000256" key="8">
    <source>
        <dbReference type="PIRSR" id="PIRSR601019-2"/>
    </source>
</evidence>
<feature type="binding site" evidence="7">
    <location>
        <position position="460"/>
    </location>
    <ligand>
        <name>GTP</name>
        <dbReference type="ChEBI" id="CHEBI:37565"/>
    </ligand>
</feature>
<dbReference type="InterPro" id="IPR027417">
    <property type="entry name" value="P-loop_NTPase"/>
</dbReference>
<gene>
    <name evidence="12" type="primary">gpa-11</name>
    <name evidence="10" type="synonym">Cbr-gpa-11</name>
    <name evidence="12" type="ORF">CBG21947</name>
    <name evidence="10" type="ORF">CBG_21947</name>
</gene>
<evidence type="ECO:0000256" key="2">
    <source>
        <dbReference type="ARBA" id="ARBA00022723"/>
    </source>
</evidence>
<feature type="binding site" evidence="7">
    <location>
        <begin position="322"/>
        <end position="326"/>
    </location>
    <ligand>
        <name>GTP</name>
        <dbReference type="ChEBI" id="CHEBI:37565"/>
    </ligand>
</feature>
<feature type="binding site" evidence="8">
    <location>
        <position position="303"/>
    </location>
    <ligand>
        <name>Mg(2+)</name>
        <dbReference type="ChEBI" id="CHEBI:18420"/>
    </ligand>
</feature>
<dbReference type="WormBase" id="CBG21947">
    <property type="protein sequence ID" value="CBP45892"/>
    <property type="gene ID" value="WBGene00040612"/>
    <property type="gene designation" value="Cbr-gpa-11"/>
</dbReference>
<dbReference type="SUPFAM" id="SSF47895">
    <property type="entry name" value="Transducin (alpha subunit), insertion domain"/>
    <property type="match status" value="1"/>
</dbReference>
<evidence type="ECO:0000256" key="5">
    <source>
        <dbReference type="ARBA" id="ARBA00023134"/>
    </source>
</evidence>
<keyword evidence="5 7" id="KW-0342">GTP-binding</keyword>
<dbReference type="SMART" id="SM00275">
    <property type="entry name" value="G_alpha"/>
    <property type="match status" value="1"/>
</dbReference>
<evidence type="ECO:0000313" key="10">
    <source>
        <dbReference type="EMBL" id="CAP38619.2"/>
    </source>
</evidence>
<dbReference type="CDD" id="cd00066">
    <property type="entry name" value="G-alpha"/>
    <property type="match status" value="1"/>
</dbReference>
<feature type="binding site" evidence="7">
    <location>
        <begin position="401"/>
        <end position="404"/>
    </location>
    <ligand>
        <name>GTP</name>
        <dbReference type="ChEBI" id="CHEBI:37565"/>
    </ligand>
</feature>
<feature type="binding site" evidence="7">
    <location>
        <begin position="162"/>
        <end position="167"/>
    </location>
    <ligand>
        <name>GTP</name>
        <dbReference type="ChEBI" id="CHEBI:37565"/>
    </ligand>
</feature>
<evidence type="ECO:0000256" key="4">
    <source>
        <dbReference type="ARBA" id="ARBA00022842"/>
    </source>
</evidence>
<dbReference type="PROSITE" id="PS51882">
    <property type="entry name" value="G_ALPHA"/>
    <property type="match status" value="1"/>
</dbReference>
<dbReference type="GO" id="GO:0005525">
    <property type="term" value="F:GTP binding"/>
    <property type="evidence" value="ECO:0007669"/>
    <property type="project" value="UniProtKB-KW"/>
</dbReference>
<dbReference type="Gene3D" id="1.10.400.10">
    <property type="entry name" value="GI Alpha 1, domain 2-like"/>
    <property type="match status" value="1"/>
</dbReference>
<evidence type="ECO:0000256" key="1">
    <source>
        <dbReference type="ARBA" id="ARBA00005804"/>
    </source>
</evidence>
<keyword evidence="4 8" id="KW-0460">Magnesium</keyword>
<proteinExistence type="inferred from homology"/>
<dbReference type="HOGENOM" id="CLU_014184_5_0_1"/>
<dbReference type="InParanoid" id="A8Y158"/>
<sequence>MPTPAIENDDSSGDTINSSGAEDTLDADNGALETTSDSNERPRQPKPGPRPPVRVQPVMPPEPEETGYNCCSRKKLAAPHTNQPQHHIESSASATSDISFGFLFCGRLSFTTQINNRVNVCGGTEFTPADLARKNSLINRQLERDKIEMKRTLKILLLGGPECGKSTIFKQMKIIHLNGFSDLDYVNFRYLIYSNIMQAMDQLLDAAEMFHFPPDDSPSIRRALNHYRSYKIRYSMSEVELNRELTESLQKLYHSEFIKAVLNRRNEITLLDSATYFLDDLDRISAHEYKPTQMDVLRSRVATTGITEIEFPFREATLRMVDVGGQRSEQRKWIHCFDNVNGVLFIAAISGYNLFMDDEENRQENGQPGKTNRLRYSMELFKRIANHQCFSKKTAMILFLNKIDIFKEKIPKYPLTSCFKNYKGASSLEPAAKYVADRFTRLVSGDIQHEKPVYSHYTNATDTRNIDRVFDSCMDVVFKISMEKVGFM</sequence>
<keyword evidence="3 7" id="KW-0547">Nucleotide-binding</keyword>
<reference evidence="10 11" key="1">
    <citation type="journal article" date="2003" name="PLoS Biol.">
        <title>The genome sequence of Caenorhabditis briggsae: a platform for comparative genomics.</title>
        <authorList>
            <person name="Stein L.D."/>
            <person name="Bao Z."/>
            <person name="Blasiar D."/>
            <person name="Blumenthal T."/>
            <person name="Brent M.R."/>
            <person name="Chen N."/>
            <person name="Chinwalla A."/>
            <person name="Clarke L."/>
            <person name="Clee C."/>
            <person name="Coghlan A."/>
            <person name="Coulson A."/>
            <person name="D'Eustachio P."/>
            <person name="Fitch D.H."/>
            <person name="Fulton L.A."/>
            <person name="Fulton R.E."/>
            <person name="Griffiths-Jones S."/>
            <person name="Harris T.W."/>
            <person name="Hillier L.W."/>
            <person name="Kamath R."/>
            <person name="Kuwabara P.E."/>
            <person name="Mardis E.R."/>
            <person name="Marra M.A."/>
            <person name="Miner T.L."/>
            <person name="Minx P."/>
            <person name="Mullikin J.C."/>
            <person name="Plumb R.W."/>
            <person name="Rogers J."/>
            <person name="Schein J.E."/>
            <person name="Sohrmann M."/>
            <person name="Spieth J."/>
            <person name="Stajich J.E."/>
            <person name="Wei C."/>
            <person name="Willey D."/>
            <person name="Wilson R.K."/>
            <person name="Durbin R."/>
            <person name="Waterston R.H."/>
        </authorList>
    </citation>
    <scope>NUCLEOTIDE SEQUENCE [LARGE SCALE GENOMIC DNA]</scope>
    <source>
        <strain evidence="10 11">AF16</strain>
    </source>
</reference>
<dbReference type="EMBL" id="HE600953">
    <property type="protein sequence ID" value="CAP38619.2"/>
    <property type="molecule type" value="Genomic_DNA"/>
</dbReference>
<dbReference type="GO" id="GO:0001664">
    <property type="term" value="F:G protein-coupled receptor binding"/>
    <property type="evidence" value="ECO:0000318"/>
    <property type="project" value="GO_Central"/>
</dbReference>
<organism evidence="10 11">
    <name type="scientific">Caenorhabditis briggsae</name>
    <dbReference type="NCBI Taxonomy" id="6238"/>
    <lineage>
        <taxon>Eukaryota</taxon>
        <taxon>Metazoa</taxon>
        <taxon>Ecdysozoa</taxon>
        <taxon>Nematoda</taxon>
        <taxon>Chromadorea</taxon>
        <taxon>Rhabditida</taxon>
        <taxon>Rhabditina</taxon>
        <taxon>Rhabditomorpha</taxon>
        <taxon>Rhabditoidea</taxon>
        <taxon>Rhabditidae</taxon>
        <taxon>Peloderinae</taxon>
        <taxon>Caenorhabditis</taxon>
    </lineage>
</organism>
<dbReference type="GO" id="GO:0003924">
    <property type="term" value="F:GTPase activity"/>
    <property type="evidence" value="ECO:0000318"/>
    <property type="project" value="GO_Central"/>
</dbReference>
<dbReference type="PANTHER" id="PTHR10218">
    <property type="entry name" value="GTP-BINDING PROTEIN ALPHA SUBUNIT"/>
    <property type="match status" value="1"/>
</dbReference>
<reference evidence="10 11" key="2">
    <citation type="journal article" date="2011" name="PLoS Genet.">
        <title>Caenorhabditis briggsae recombinant inbred line genotypes reveal inter-strain incompatibility and the evolution of recombination.</title>
        <authorList>
            <person name="Ross J.A."/>
            <person name="Koboldt D.C."/>
            <person name="Staisch J.E."/>
            <person name="Chamberlin H.M."/>
            <person name="Gupta B.P."/>
            <person name="Miller R.D."/>
            <person name="Baird S.E."/>
            <person name="Haag E.S."/>
        </authorList>
    </citation>
    <scope>NUCLEOTIDE SEQUENCE [LARGE SCALE GENOMIC DNA]</scope>
    <source>
        <strain evidence="10 11">AF16</strain>
    </source>
</reference>
<dbReference type="GO" id="GO:0046872">
    <property type="term" value="F:metal ion binding"/>
    <property type="evidence" value="ECO:0007669"/>
    <property type="project" value="UniProtKB-KW"/>
</dbReference>
<dbReference type="GO" id="GO:0031683">
    <property type="term" value="F:G-protein beta/gamma-subunit complex binding"/>
    <property type="evidence" value="ECO:0000318"/>
    <property type="project" value="GO_Central"/>
</dbReference>
<dbReference type="InterPro" id="IPR001019">
    <property type="entry name" value="Gprotein_alpha_su"/>
</dbReference>
<comment type="similarity">
    <text evidence="1">Belongs to the G-alpha family.</text>
</comment>
<feature type="binding site" evidence="8">
    <location>
        <position position="166"/>
    </location>
    <ligand>
        <name>Mg(2+)</name>
        <dbReference type="ChEBI" id="CHEBI:18420"/>
    </ligand>
</feature>
<feature type="binding site" evidence="7">
    <location>
        <begin position="297"/>
        <end position="303"/>
    </location>
    <ligand>
        <name>GTP</name>
        <dbReference type="ChEBI" id="CHEBI:37565"/>
    </ligand>
</feature>
<dbReference type="PRINTS" id="PR00318">
    <property type="entry name" value="GPROTEINA"/>
</dbReference>
<keyword evidence="2 8" id="KW-0479">Metal-binding</keyword>
<evidence type="ECO:0000256" key="6">
    <source>
        <dbReference type="ARBA" id="ARBA00023224"/>
    </source>
</evidence>
<accession>A8Y158</accession>
<evidence type="ECO:0000256" key="3">
    <source>
        <dbReference type="ARBA" id="ARBA00022741"/>
    </source>
</evidence>
<dbReference type="FunFam" id="3.40.50.300:FF:000181">
    <property type="entry name" value="Guanine nucleotide-binding protein subunit alpha"/>
    <property type="match status" value="1"/>
</dbReference>
<dbReference type="InterPro" id="IPR011025">
    <property type="entry name" value="GproteinA_insert"/>
</dbReference>
<evidence type="ECO:0000313" key="12">
    <source>
        <dbReference type="WormBase" id="CBG21947"/>
    </source>
</evidence>
<evidence type="ECO:0000256" key="7">
    <source>
        <dbReference type="PIRSR" id="PIRSR601019-1"/>
    </source>
</evidence>
<dbReference type="GO" id="GO:0005737">
    <property type="term" value="C:cytoplasm"/>
    <property type="evidence" value="ECO:0000318"/>
    <property type="project" value="GO_Central"/>
</dbReference>
<dbReference type="SUPFAM" id="SSF52540">
    <property type="entry name" value="P-loop containing nucleoside triphosphate hydrolases"/>
    <property type="match status" value="1"/>
</dbReference>
<dbReference type="Gene3D" id="3.40.50.300">
    <property type="entry name" value="P-loop containing nucleotide triphosphate hydrolases"/>
    <property type="match status" value="1"/>
</dbReference>
<feature type="region of interest" description="Disordered" evidence="9">
    <location>
        <begin position="1"/>
        <end position="69"/>
    </location>
</feature>
<feature type="compositionally biased region" description="Pro residues" evidence="9">
    <location>
        <begin position="45"/>
        <end position="61"/>
    </location>
</feature>
<keyword evidence="6" id="KW-0807">Transducer</keyword>
<dbReference type="OMA" id="VVFKISM"/>
<dbReference type="AlphaFoldDB" id="A8Y158"/>
<dbReference type="Proteomes" id="UP000008549">
    <property type="component" value="Unassembled WGS sequence"/>
</dbReference>
<dbReference type="STRING" id="6238.A8Y158"/>
<dbReference type="GO" id="GO:0007188">
    <property type="term" value="P:adenylate cyclase-modulating G protein-coupled receptor signaling pathway"/>
    <property type="evidence" value="ECO:0000318"/>
    <property type="project" value="GO_Central"/>
</dbReference>
<keyword evidence="11" id="KW-1185">Reference proteome</keyword>
<dbReference type="PANTHER" id="PTHR10218:SF353">
    <property type="entry name" value="GUANINE NUCLEOTIDE-BINDING PROTEIN ALPHA-11 SUBUNIT"/>
    <property type="match status" value="1"/>
</dbReference>
<protein>
    <submittedName>
        <fullName evidence="10">Protein CBR-GPA-11</fullName>
    </submittedName>
</protein>
<name>A8Y158_CAEBR</name>
<dbReference type="GO" id="GO:0005834">
    <property type="term" value="C:heterotrimeric G-protein complex"/>
    <property type="evidence" value="ECO:0000318"/>
    <property type="project" value="GO_Central"/>
</dbReference>
<dbReference type="eggNOG" id="KOG0082">
    <property type="taxonomic scope" value="Eukaryota"/>
</dbReference>